<evidence type="ECO:0000313" key="1">
    <source>
        <dbReference type="EMBL" id="KAF7315040.1"/>
    </source>
</evidence>
<dbReference type="AlphaFoldDB" id="A0A8H6TFY6"/>
<name>A0A8H6TFY6_9AGAR</name>
<evidence type="ECO:0000313" key="2">
    <source>
        <dbReference type="Proteomes" id="UP000636479"/>
    </source>
</evidence>
<dbReference type="Proteomes" id="UP000636479">
    <property type="component" value="Unassembled WGS sequence"/>
</dbReference>
<accession>A0A8H6TFY6</accession>
<dbReference type="EMBL" id="JACAZF010000001">
    <property type="protein sequence ID" value="KAF7315040.1"/>
    <property type="molecule type" value="Genomic_DNA"/>
</dbReference>
<organism evidence="1 2">
    <name type="scientific">Mycena indigotica</name>
    <dbReference type="NCBI Taxonomy" id="2126181"/>
    <lineage>
        <taxon>Eukaryota</taxon>
        <taxon>Fungi</taxon>
        <taxon>Dikarya</taxon>
        <taxon>Basidiomycota</taxon>
        <taxon>Agaricomycotina</taxon>
        <taxon>Agaricomycetes</taxon>
        <taxon>Agaricomycetidae</taxon>
        <taxon>Agaricales</taxon>
        <taxon>Marasmiineae</taxon>
        <taxon>Mycenaceae</taxon>
        <taxon>Mycena</taxon>
    </lineage>
</organism>
<reference evidence="1" key="1">
    <citation type="submission" date="2020-05" db="EMBL/GenBank/DDBJ databases">
        <title>Mycena genomes resolve the evolution of fungal bioluminescence.</title>
        <authorList>
            <person name="Tsai I.J."/>
        </authorList>
    </citation>
    <scope>NUCLEOTIDE SEQUENCE</scope>
    <source>
        <strain evidence="1">171206Taipei</strain>
    </source>
</reference>
<proteinExistence type="predicted"/>
<sequence>MDADALRQFTRRIVRLDQNWGLAQPRIIGQVRKWRIGERSILESNCLFQFPTSEMFIFHSSKLLKCFNCATNQNSTVLDLNAYVRAASFDILPDQSVIMGLALRGGPRFNTSMLVFARLELNSDKTAVTGTVLLRQTLTDESDCEKPFVSATIVGAVRSRDKTTEVLAYNLLNKTSTIIETDIPIDYTISRRLEFSFHEENLYMLADDCTKAYIYCCPRDMLPYDQTSDTSYSICYRALRPLRFANSTWKRRTMVSSQMYRNASFVKVHDVMGPPGSTFGTSFRFWQRADRLGEKDLVQETIVPGVCPGELTLQVGLTGHHVVAALLGPGQSGFTLTLVSSNPEEGSCSSHQLQLPVDWSAPPPNILSVDDYQGVVWLASHGNLLAVPYA</sequence>
<gene>
    <name evidence="1" type="ORF">MIND_00018200</name>
</gene>
<protein>
    <submittedName>
        <fullName evidence="1">F-box domain-containing protein</fullName>
    </submittedName>
</protein>
<dbReference type="GeneID" id="59339669"/>
<dbReference type="OrthoDB" id="2830039at2759"/>
<keyword evidence="2" id="KW-1185">Reference proteome</keyword>
<dbReference type="RefSeq" id="XP_037225063.1">
    <property type="nucleotide sequence ID" value="XM_037357153.1"/>
</dbReference>
<comment type="caution">
    <text evidence="1">The sequence shown here is derived from an EMBL/GenBank/DDBJ whole genome shotgun (WGS) entry which is preliminary data.</text>
</comment>